<sequence>MVTPWEGKETRKRPGGGGNAFAQLFKKNSAGRGQKNASVYGREGEIGKETRTERNFFEIISRCISKSKEHCGMMGNRRGSGQCSSERHEYGCVALWGMASLLSLWFAHTTGIRAETPVVEAAVAAVDFNFNSY</sequence>
<dbReference type="AlphaFoldDB" id="W7TRT4"/>
<dbReference type="EMBL" id="AZIL01001932">
    <property type="protein sequence ID" value="EWM22999.1"/>
    <property type="molecule type" value="Genomic_DNA"/>
</dbReference>
<protein>
    <submittedName>
        <fullName evidence="2">Uncharacterized protein</fullName>
    </submittedName>
</protein>
<feature type="region of interest" description="Disordered" evidence="1">
    <location>
        <begin position="1"/>
        <end position="42"/>
    </location>
</feature>
<proteinExistence type="predicted"/>
<comment type="caution">
    <text evidence="2">The sequence shown here is derived from an EMBL/GenBank/DDBJ whole genome shotgun (WGS) entry which is preliminary data.</text>
</comment>
<reference evidence="2 3" key="1">
    <citation type="journal article" date="2014" name="Mol. Plant">
        <title>Chromosome Scale Genome Assembly and Transcriptome Profiling of Nannochloropsis gaditana in Nitrogen Depletion.</title>
        <authorList>
            <person name="Corteggiani Carpinelli E."/>
            <person name="Telatin A."/>
            <person name="Vitulo N."/>
            <person name="Forcato C."/>
            <person name="D'Angelo M."/>
            <person name="Schiavon R."/>
            <person name="Vezzi A."/>
            <person name="Giacometti G.M."/>
            <person name="Morosinotto T."/>
            <person name="Valle G."/>
        </authorList>
    </citation>
    <scope>NUCLEOTIDE SEQUENCE [LARGE SCALE GENOMIC DNA]</scope>
    <source>
        <strain evidence="2 3">B-31</strain>
    </source>
</reference>
<evidence type="ECO:0000313" key="3">
    <source>
        <dbReference type="Proteomes" id="UP000019335"/>
    </source>
</evidence>
<organism evidence="2 3">
    <name type="scientific">Nannochloropsis gaditana</name>
    <dbReference type="NCBI Taxonomy" id="72520"/>
    <lineage>
        <taxon>Eukaryota</taxon>
        <taxon>Sar</taxon>
        <taxon>Stramenopiles</taxon>
        <taxon>Ochrophyta</taxon>
        <taxon>Eustigmatophyceae</taxon>
        <taxon>Eustigmatales</taxon>
        <taxon>Monodopsidaceae</taxon>
        <taxon>Nannochloropsis</taxon>
    </lineage>
</organism>
<keyword evidence="3" id="KW-1185">Reference proteome</keyword>
<name>W7TRT4_9STRA</name>
<evidence type="ECO:0000256" key="1">
    <source>
        <dbReference type="SAM" id="MobiDB-lite"/>
    </source>
</evidence>
<accession>W7TRT4</accession>
<evidence type="ECO:0000313" key="2">
    <source>
        <dbReference type="EMBL" id="EWM22999.1"/>
    </source>
</evidence>
<dbReference type="Proteomes" id="UP000019335">
    <property type="component" value="Chromosome 19"/>
</dbReference>
<gene>
    <name evidence="2" type="ORF">Naga_102019g1</name>
</gene>